<dbReference type="EMBL" id="CP158281">
    <property type="protein sequence ID" value="XBV88459.1"/>
    <property type="molecule type" value="Genomic_DNA"/>
</dbReference>
<dbReference type="PANTHER" id="PTHR12526:SF630">
    <property type="entry name" value="GLYCOSYLTRANSFERASE"/>
    <property type="match status" value="1"/>
</dbReference>
<dbReference type="GO" id="GO:0016757">
    <property type="term" value="F:glycosyltransferase activity"/>
    <property type="evidence" value="ECO:0007669"/>
    <property type="project" value="UniProtKB-KW"/>
</dbReference>
<sequence>MEERVFKRDQHFPEASIYGLIGGIPEAFGGRTSVCLQRANAIAELDDRHIEILTLSPNNGVDTEGLTERLREEGRIGNRVTIRNVWSDLRRADSHDLAQIAGHSSQSITIDPTQPPEYDGSMEAKEVGSAGKTLKADRFREDGSRYNSYRRGGRGIEKSSVLFDLRGRPIAQWTEQYELYFAWMDWVIGTDPAIIINDGPPLARYLHKYQRKNVALVQTIHSKHSADPTKRSQRLGWTYTPALQHVDRFDHLAVLTESQRSDLTALNYVMDNVSVLPNMTTAEPTRKIKPRRTGAGVMLARTTFLKRIDHAITAVHRAQQAGIETTFDIYGVADEAQESLESLIGEIGADDTIRLRGFDPRAKRKFEESSFTLLTSEYEGQPLVLLESMAVGCIPIAYNIKYGPADIITHGVNGFLVPPSDIDAMAKCIADLHSMGERELLQIRKAAIKRAQDFSPGKITSMWGKTLTQVMANKLPPRDIEGKANLVEHFVDGNEMRLRVKITGEAATNPTWALLRWTERNGKRFGRLPAHGEQTAGQFLVTASAHTDDFASIDRGFIDFWIDLRVDGQPCRLRIKGAQELEPTAFAQAELYSTKFGSLSIRYESSNPESATV</sequence>
<keyword evidence="3" id="KW-0328">Glycosyltransferase</keyword>
<feature type="domain" description="Glycosyl transferase family 1" evidence="2">
    <location>
        <begin position="297"/>
        <end position="447"/>
    </location>
</feature>
<name>A0AAU7UKB0_9MICO</name>
<dbReference type="KEGG" id="bkr:AAFP32_12940"/>
<accession>A0AAU7UKB0</accession>
<dbReference type="AlphaFoldDB" id="A0AAU7UKB0"/>
<organism evidence="3">
    <name type="scientific">Brevibacterium koreense</name>
    <dbReference type="NCBI Taxonomy" id="3140787"/>
    <lineage>
        <taxon>Bacteria</taxon>
        <taxon>Bacillati</taxon>
        <taxon>Actinomycetota</taxon>
        <taxon>Actinomycetes</taxon>
        <taxon>Micrococcales</taxon>
        <taxon>Brevibacteriaceae</taxon>
        <taxon>Brevibacterium</taxon>
    </lineage>
</organism>
<keyword evidence="1 3" id="KW-0808">Transferase</keyword>
<dbReference type="InterPro" id="IPR001296">
    <property type="entry name" value="Glyco_trans_1"/>
</dbReference>
<protein>
    <submittedName>
        <fullName evidence="3">Glycosyltransferase</fullName>
        <ecNumber evidence="3">2.4.-.-</ecNumber>
    </submittedName>
</protein>
<gene>
    <name evidence="3" type="ORF">AAFP32_12940</name>
</gene>
<reference evidence="3" key="1">
    <citation type="submission" date="2024-06" db="EMBL/GenBank/DDBJ databases">
        <title>Brevibacterium koreense sp. nov., isolated from jogae-jeotgal, a Korean fermented seafood.</title>
        <authorList>
            <person name="Whon T.W."/>
            <person name="Nam S."/>
            <person name="Kim Y."/>
        </authorList>
    </citation>
    <scope>NUCLEOTIDE SEQUENCE</scope>
    <source>
        <strain evidence="3">CBA3109</strain>
    </source>
</reference>
<dbReference type="Gene3D" id="3.40.50.2000">
    <property type="entry name" value="Glycogen Phosphorylase B"/>
    <property type="match status" value="3"/>
</dbReference>
<evidence type="ECO:0000259" key="2">
    <source>
        <dbReference type="Pfam" id="PF00534"/>
    </source>
</evidence>
<evidence type="ECO:0000256" key="1">
    <source>
        <dbReference type="ARBA" id="ARBA00022679"/>
    </source>
</evidence>
<dbReference type="Pfam" id="PF00534">
    <property type="entry name" value="Glycos_transf_1"/>
    <property type="match status" value="1"/>
</dbReference>
<dbReference type="PANTHER" id="PTHR12526">
    <property type="entry name" value="GLYCOSYLTRANSFERASE"/>
    <property type="match status" value="1"/>
</dbReference>
<dbReference type="EC" id="2.4.-.-" evidence="3"/>
<evidence type="ECO:0000313" key="3">
    <source>
        <dbReference type="EMBL" id="XBV88459.1"/>
    </source>
</evidence>
<proteinExistence type="predicted"/>
<dbReference type="SUPFAM" id="SSF53756">
    <property type="entry name" value="UDP-Glycosyltransferase/glycogen phosphorylase"/>
    <property type="match status" value="1"/>
</dbReference>
<dbReference type="RefSeq" id="WP_350269475.1">
    <property type="nucleotide sequence ID" value="NZ_CP158281.1"/>
</dbReference>